<evidence type="ECO:0000256" key="8">
    <source>
        <dbReference type="SAM" id="MobiDB-lite"/>
    </source>
</evidence>
<dbReference type="VEuPathDB" id="TriTrypDB:Tb11.0660"/>
<dbReference type="Gene3D" id="1.10.470.10">
    <property type="entry name" value="Variant Surface Glycoprotein, subunit A, domain 2"/>
    <property type="match status" value="1"/>
</dbReference>
<dbReference type="GO" id="GO:0098552">
    <property type="term" value="C:side of membrane"/>
    <property type="evidence" value="ECO:0007669"/>
    <property type="project" value="UniProtKB-KW"/>
</dbReference>
<evidence type="ECO:0000259" key="9">
    <source>
        <dbReference type="Pfam" id="PF00913"/>
    </source>
</evidence>
<feature type="region of interest" description="Disordered" evidence="8">
    <location>
        <begin position="428"/>
        <end position="457"/>
    </location>
</feature>
<keyword evidence="7" id="KW-0449">Lipoprotein</keyword>
<dbReference type="Pfam" id="PF00913">
    <property type="entry name" value="Trypan_glycop"/>
    <property type="match status" value="1"/>
</dbReference>
<sequence>MLIAKIATSTAPSFSENGINTMCAVAADMLNIEGIATEKLNTLAKSLTAAQAAEVTLTAAALAAPTDNESYVYAAAAQKARECGKAAAEQLSDLTGTALAATSVASKAAGHLSEVAELLLTASKQSGASSIKCIVRHGTSTVTPATSVDKLGCPPPIRADPTAKSIDELKTFGPAGIKTFTGAEQLTDTSSTTSCAFLASNANNADSLWHDAGASSQTQKIGHGMIKLTFNTTDSSSKAQTIQLNNLGADWRTTKDDRNAILFKRIGELIQTTPVECGDSADAAIAKFLQPSATAEALTSLFKPKPGKSPLEQATELVSSIAKKSAPGHEDLKRLLEKVKIPKMTDGIAKAEELKNVKWETESTDRIIGSLHTLREKAHTSQNCPKCDGKATDKRTPAETDATCEKKGTGDECKDGCKLEGEGEKAKCVKDPDYKPKQVEGGEKDSKTGTTNTTGSNSFVIKRAPLLLALLLF</sequence>
<dbReference type="VEuPathDB" id="TriTrypDB:Tb1125.11.20090"/>
<dbReference type="AlphaFoldDB" id="A0A1V0FZ29"/>
<comment type="subcellular location">
    <subcellularLocation>
        <location evidence="2">Cell membrane</location>
        <topology evidence="2">Lipid-anchor</topology>
        <topology evidence="2">GPI-anchor</topology>
    </subcellularLocation>
</comment>
<dbReference type="GO" id="GO:0005886">
    <property type="term" value="C:plasma membrane"/>
    <property type="evidence" value="ECO:0007669"/>
    <property type="project" value="UniProtKB-SubCell"/>
</dbReference>
<dbReference type="FunFam" id="4.10.110.20:FF:000001">
    <property type="entry name" value="Variant surface glycoprotein (VSG), putative"/>
    <property type="match status" value="1"/>
</dbReference>
<accession>A0A1V0FZ29</accession>
<evidence type="ECO:0000256" key="3">
    <source>
        <dbReference type="ARBA" id="ARBA00022475"/>
    </source>
</evidence>
<feature type="domain" description="Trypanosome variant surface glycoprotein A-type N-terminal" evidence="9">
    <location>
        <begin position="13"/>
        <end position="358"/>
    </location>
</feature>
<reference evidence="10" key="1">
    <citation type="submission" date="2016-12" db="EMBL/GenBank/DDBJ databases">
        <title>Extending the VSGnome of Trypanosoma brucei strain TREU927.</title>
        <authorList>
            <person name="Cross G.A."/>
        </authorList>
    </citation>
    <scope>NUCLEOTIDE SEQUENCE</scope>
    <source>
        <strain evidence="10">Tb927.99.1010</strain>
    </source>
</reference>
<dbReference type="InterPro" id="IPR027446">
    <property type="entry name" value="VSG_C_dom_sf"/>
</dbReference>
<keyword evidence="5" id="KW-0472">Membrane</keyword>
<dbReference type="InterPro" id="IPR001812">
    <property type="entry name" value="Trypano_VSG_A_N_dom"/>
</dbReference>
<dbReference type="Gene3D" id="4.10.110.20">
    <property type="entry name" value="Variant surface glycoprotein MITAT 1.2, VSG 221, C-terminal domain"/>
    <property type="match status" value="1"/>
</dbReference>
<comment type="function">
    <text evidence="1">VSG forms a coat on the surface of the parasite. The trypanosome evades the immune response of the host by expressing a series of antigenically distinct VSGs from an estimated 1000 VSG genes.</text>
</comment>
<dbReference type="SUPFAM" id="SSF118251">
    <property type="entry name" value="Variant surface glycoprotein MITAT 1.2, VSG 221, C-terminal domain"/>
    <property type="match status" value="1"/>
</dbReference>
<feature type="compositionally biased region" description="Basic and acidic residues" evidence="8">
    <location>
        <begin position="387"/>
        <end position="411"/>
    </location>
</feature>
<evidence type="ECO:0000256" key="1">
    <source>
        <dbReference type="ARBA" id="ARBA00002523"/>
    </source>
</evidence>
<feature type="compositionally biased region" description="Low complexity" evidence="8">
    <location>
        <begin position="448"/>
        <end position="457"/>
    </location>
</feature>
<keyword evidence="6" id="KW-0325">Glycoprotein</keyword>
<dbReference type="GO" id="GO:0042783">
    <property type="term" value="P:symbiont-mediated evasion of host immune response"/>
    <property type="evidence" value="ECO:0007669"/>
    <property type="project" value="InterPro"/>
</dbReference>
<name>A0A1V0FZ29_9TRYP</name>
<protein>
    <submittedName>
        <fullName evidence="10">Variant surface glycoprotein</fullName>
    </submittedName>
</protein>
<evidence type="ECO:0000256" key="7">
    <source>
        <dbReference type="ARBA" id="ARBA00023288"/>
    </source>
</evidence>
<evidence type="ECO:0000256" key="6">
    <source>
        <dbReference type="ARBA" id="ARBA00023180"/>
    </source>
</evidence>
<evidence type="ECO:0000256" key="5">
    <source>
        <dbReference type="ARBA" id="ARBA00023136"/>
    </source>
</evidence>
<evidence type="ECO:0000256" key="4">
    <source>
        <dbReference type="ARBA" id="ARBA00022622"/>
    </source>
</evidence>
<proteinExistence type="predicted"/>
<keyword evidence="3" id="KW-1003">Cell membrane</keyword>
<evidence type="ECO:0000313" key="10">
    <source>
        <dbReference type="EMBL" id="ARB50784.1"/>
    </source>
</evidence>
<dbReference type="EMBL" id="KY404533">
    <property type="protein sequence ID" value="ARB50784.1"/>
    <property type="molecule type" value="Genomic_DNA"/>
</dbReference>
<dbReference type="Gene3D" id="3.90.150.10">
    <property type="entry name" value="Variant Surface Glycoprotein, subunit A domain 1"/>
    <property type="match status" value="1"/>
</dbReference>
<dbReference type="SUPFAM" id="SSF58087">
    <property type="entry name" value="Variant surface glycoprotein (N-terminal domain)"/>
    <property type="match status" value="1"/>
</dbReference>
<organism evidence="10">
    <name type="scientific">Trypanosoma brucei</name>
    <dbReference type="NCBI Taxonomy" id="5691"/>
    <lineage>
        <taxon>Eukaryota</taxon>
        <taxon>Discoba</taxon>
        <taxon>Euglenozoa</taxon>
        <taxon>Kinetoplastea</taxon>
        <taxon>Metakinetoplastina</taxon>
        <taxon>Trypanosomatida</taxon>
        <taxon>Trypanosomatidae</taxon>
        <taxon>Trypanosoma</taxon>
    </lineage>
</organism>
<evidence type="ECO:0000256" key="2">
    <source>
        <dbReference type="ARBA" id="ARBA00004609"/>
    </source>
</evidence>
<keyword evidence="4" id="KW-0336">GPI-anchor</keyword>
<feature type="region of interest" description="Disordered" evidence="8">
    <location>
        <begin position="385"/>
        <end position="411"/>
    </location>
</feature>
<dbReference type="VEuPathDB" id="TriTrypDB:Tb427_000517000"/>
<feature type="compositionally biased region" description="Basic and acidic residues" evidence="8">
    <location>
        <begin position="428"/>
        <end position="447"/>
    </location>
</feature>